<keyword evidence="1" id="KW-0812">Transmembrane</keyword>
<keyword evidence="1" id="KW-1133">Transmembrane helix</keyword>
<evidence type="ECO:0000313" key="2">
    <source>
        <dbReference type="EMBL" id="TQV76349.1"/>
    </source>
</evidence>
<organism evidence="2 3">
    <name type="scientific">Denitrobaculum tricleocarpae</name>
    <dbReference type="NCBI Taxonomy" id="2591009"/>
    <lineage>
        <taxon>Bacteria</taxon>
        <taxon>Pseudomonadati</taxon>
        <taxon>Pseudomonadota</taxon>
        <taxon>Alphaproteobacteria</taxon>
        <taxon>Rhodospirillales</taxon>
        <taxon>Rhodospirillaceae</taxon>
        <taxon>Denitrobaculum</taxon>
    </lineage>
</organism>
<keyword evidence="1" id="KW-0472">Membrane</keyword>
<dbReference type="AlphaFoldDB" id="A0A545TGJ0"/>
<feature type="transmembrane region" description="Helical" evidence="1">
    <location>
        <begin position="21"/>
        <end position="42"/>
    </location>
</feature>
<dbReference type="EMBL" id="VHSH01000008">
    <property type="protein sequence ID" value="TQV76349.1"/>
    <property type="molecule type" value="Genomic_DNA"/>
</dbReference>
<reference evidence="2 3" key="1">
    <citation type="submission" date="2019-06" db="EMBL/GenBank/DDBJ databases">
        <title>Whole genome sequence for Rhodospirillaceae sp. R148.</title>
        <authorList>
            <person name="Wang G."/>
        </authorList>
    </citation>
    <scope>NUCLEOTIDE SEQUENCE [LARGE SCALE GENOMIC DNA]</scope>
    <source>
        <strain evidence="2 3">R148</strain>
    </source>
</reference>
<dbReference type="OrthoDB" id="14876at2"/>
<dbReference type="Proteomes" id="UP000315252">
    <property type="component" value="Unassembled WGS sequence"/>
</dbReference>
<sequence length="169" mass="18218">MRRAQTSETSSPHRQTHPAAAVRAALSGCGFSLMIALTALLFSGHAQAENLLEGYEIVDSRITISSGGTAGAFVTGLEDVPLMPDLQDVPEAAVIFDKPAGRLIEAYAEGNVEPAAVLGFYRDTLPQLGWSLEAVEGATGVFLRERERLEIHVLEGQDRRTVRFVLSPK</sequence>
<protein>
    <submittedName>
        <fullName evidence="2">Uncharacterized protein</fullName>
    </submittedName>
</protein>
<evidence type="ECO:0000313" key="3">
    <source>
        <dbReference type="Proteomes" id="UP000315252"/>
    </source>
</evidence>
<dbReference type="RefSeq" id="WP_142898612.1">
    <property type="nucleotide sequence ID" value="NZ_ML660059.1"/>
</dbReference>
<name>A0A545TGJ0_9PROT</name>
<keyword evidence="3" id="KW-1185">Reference proteome</keyword>
<gene>
    <name evidence="2" type="ORF">FKG95_22230</name>
</gene>
<proteinExistence type="predicted"/>
<accession>A0A545TGJ0</accession>
<comment type="caution">
    <text evidence="2">The sequence shown here is derived from an EMBL/GenBank/DDBJ whole genome shotgun (WGS) entry which is preliminary data.</text>
</comment>
<evidence type="ECO:0000256" key="1">
    <source>
        <dbReference type="SAM" id="Phobius"/>
    </source>
</evidence>